<keyword evidence="2 9" id="KW-0813">Transport</keyword>
<evidence type="ECO:0000256" key="4">
    <source>
        <dbReference type="ARBA" id="ARBA00022519"/>
    </source>
</evidence>
<protein>
    <recommendedName>
        <fullName evidence="9">TRAP transporter small permease protein</fullName>
    </recommendedName>
</protein>
<evidence type="ECO:0000256" key="2">
    <source>
        <dbReference type="ARBA" id="ARBA00022448"/>
    </source>
</evidence>
<feature type="domain" description="Tripartite ATP-independent periplasmic transporters DctQ component" evidence="10">
    <location>
        <begin position="28"/>
        <end position="82"/>
    </location>
</feature>
<evidence type="ECO:0000313" key="11">
    <source>
        <dbReference type="EMBL" id="QPC42707.1"/>
    </source>
</evidence>
<evidence type="ECO:0000259" key="10">
    <source>
        <dbReference type="Pfam" id="PF04290"/>
    </source>
</evidence>
<evidence type="ECO:0000256" key="1">
    <source>
        <dbReference type="ARBA" id="ARBA00004429"/>
    </source>
</evidence>
<dbReference type="EMBL" id="CP058214">
    <property type="protein sequence ID" value="QPC42707.1"/>
    <property type="molecule type" value="Genomic_DNA"/>
</dbReference>
<evidence type="ECO:0000256" key="9">
    <source>
        <dbReference type="RuleBase" id="RU369079"/>
    </source>
</evidence>
<comment type="subcellular location">
    <subcellularLocation>
        <location evidence="1 9">Cell inner membrane</location>
        <topology evidence="1 9">Multi-pass membrane protein</topology>
    </subcellularLocation>
</comment>
<evidence type="ECO:0000313" key="12">
    <source>
        <dbReference type="Proteomes" id="UP000593594"/>
    </source>
</evidence>
<keyword evidence="7 9" id="KW-0472">Membrane</keyword>
<feature type="transmembrane region" description="Helical" evidence="9">
    <location>
        <begin position="51"/>
        <end position="68"/>
    </location>
</feature>
<comment type="caution">
    <text evidence="9">Lacks conserved residue(s) required for the propagation of feature annotation.</text>
</comment>
<comment type="function">
    <text evidence="9">Part of the tripartite ATP-independent periplasmic (TRAP) transport system.</text>
</comment>
<dbReference type="InterPro" id="IPR007387">
    <property type="entry name" value="TRAP_DctQ"/>
</dbReference>
<organism evidence="11 12">
    <name type="scientific">Kaustia mangrovi</name>
    <dbReference type="NCBI Taxonomy" id="2593653"/>
    <lineage>
        <taxon>Bacteria</taxon>
        <taxon>Pseudomonadati</taxon>
        <taxon>Pseudomonadota</taxon>
        <taxon>Alphaproteobacteria</taxon>
        <taxon>Hyphomicrobiales</taxon>
        <taxon>Parvibaculaceae</taxon>
        <taxon>Kaustia</taxon>
    </lineage>
</organism>
<keyword evidence="3" id="KW-1003">Cell membrane</keyword>
<accession>A0A7S8C3K7</accession>
<dbReference type="GO" id="GO:0005886">
    <property type="term" value="C:plasma membrane"/>
    <property type="evidence" value="ECO:0007669"/>
    <property type="project" value="UniProtKB-SubCell"/>
</dbReference>
<evidence type="ECO:0000256" key="5">
    <source>
        <dbReference type="ARBA" id="ARBA00022692"/>
    </source>
</evidence>
<dbReference type="GO" id="GO:0015740">
    <property type="term" value="P:C4-dicarboxylate transport"/>
    <property type="evidence" value="ECO:0007669"/>
    <property type="project" value="TreeGrafter"/>
</dbReference>
<evidence type="ECO:0000256" key="6">
    <source>
        <dbReference type="ARBA" id="ARBA00022989"/>
    </source>
</evidence>
<proteinExistence type="inferred from homology"/>
<evidence type="ECO:0000256" key="7">
    <source>
        <dbReference type="ARBA" id="ARBA00023136"/>
    </source>
</evidence>
<dbReference type="PANTHER" id="PTHR35011">
    <property type="entry name" value="2,3-DIKETO-L-GULONATE TRAP TRANSPORTER SMALL PERMEASE PROTEIN YIAM"/>
    <property type="match status" value="1"/>
</dbReference>
<dbReference type="Proteomes" id="UP000593594">
    <property type="component" value="Chromosome"/>
</dbReference>
<name>A0A7S8C3K7_9HYPH</name>
<gene>
    <name evidence="11" type="ORF">HW532_08345</name>
</gene>
<dbReference type="PANTHER" id="PTHR35011:SF5">
    <property type="entry name" value="SIALIC ACID TRAP TRANSPORTER SMALL PERMEASE PROTEIN SIAQ"/>
    <property type="match status" value="1"/>
</dbReference>
<dbReference type="GO" id="GO:0022857">
    <property type="term" value="F:transmembrane transporter activity"/>
    <property type="evidence" value="ECO:0007669"/>
    <property type="project" value="UniProtKB-UniRule"/>
</dbReference>
<dbReference type="AlphaFoldDB" id="A0A7S8C3K7"/>
<keyword evidence="5 9" id="KW-0812">Transmembrane</keyword>
<dbReference type="InterPro" id="IPR055348">
    <property type="entry name" value="DctQ"/>
</dbReference>
<keyword evidence="6 9" id="KW-1133">Transmembrane helix</keyword>
<comment type="similarity">
    <text evidence="8 9">Belongs to the TRAP transporter small permease family.</text>
</comment>
<evidence type="ECO:0000256" key="8">
    <source>
        <dbReference type="ARBA" id="ARBA00038436"/>
    </source>
</evidence>
<comment type="subunit">
    <text evidence="9">The complex comprises the extracytoplasmic solute receptor protein and the two transmembrane proteins.</text>
</comment>
<dbReference type="KEGG" id="kmn:HW532_08345"/>
<dbReference type="Pfam" id="PF04290">
    <property type="entry name" value="DctQ"/>
    <property type="match status" value="1"/>
</dbReference>
<reference evidence="11 12" key="1">
    <citation type="submission" date="2020-06" db="EMBL/GenBank/DDBJ databases">
        <title>Genome sequence of 2 isolates from Red Sea Mangroves.</title>
        <authorList>
            <person name="Sefrji F."/>
            <person name="Michoud G."/>
            <person name="Merlino G."/>
            <person name="Daffonchio D."/>
        </authorList>
    </citation>
    <scope>NUCLEOTIDE SEQUENCE [LARGE SCALE GENOMIC DNA]</scope>
    <source>
        <strain evidence="11 12">R1DC25</strain>
    </source>
</reference>
<sequence>MRQAVSTAIRWLERLLDAAAALLLVGVLAVTAARVVSRYLIGEALPWSEELTRLLFVWLVLIGAARCAHLRVDLLSGMLAPAPAAASSWQPQRSPSGLSAS</sequence>
<keyword evidence="12" id="KW-1185">Reference proteome</keyword>
<evidence type="ECO:0000256" key="3">
    <source>
        <dbReference type="ARBA" id="ARBA00022475"/>
    </source>
</evidence>
<keyword evidence="4 9" id="KW-0997">Cell inner membrane</keyword>